<dbReference type="SUPFAM" id="SSF53041">
    <property type="entry name" value="Resolvase-like"/>
    <property type="match status" value="1"/>
</dbReference>
<feature type="domain" description="Recombinase" evidence="3">
    <location>
        <begin position="154"/>
        <end position="286"/>
    </location>
</feature>
<dbReference type="Proteomes" id="UP000180057">
    <property type="component" value="Unassembled WGS sequence"/>
</dbReference>
<dbReference type="Pfam" id="PF07508">
    <property type="entry name" value="Recombinase"/>
    <property type="match status" value="1"/>
</dbReference>
<dbReference type="InterPro" id="IPR050639">
    <property type="entry name" value="SSR_resolvase"/>
</dbReference>
<name>A0A1S2LVZ5_9BACI</name>
<dbReference type="PANTHER" id="PTHR30461">
    <property type="entry name" value="DNA-INVERTASE FROM LAMBDOID PROPHAGE"/>
    <property type="match status" value="1"/>
</dbReference>
<dbReference type="InterPro" id="IPR036162">
    <property type="entry name" value="Resolvase-like_N_sf"/>
</dbReference>
<dbReference type="STRING" id="472963.BKP45_21095"/>
<dbReference type="CDD" id="cd00338">
    <property type="entry name" value="Ser_Recombinase"/>
    <property type="match status" value="1"/>
</dbReference>
<dbReference type="InterPro" id="IPR006119">
    <property type="entry name" value="Resolv_N"/>
</dbReference>
<dbReference type="InterPro" id="IPR025827">
    <property type="entry name" value="Zn_ribbon_recom_dom"/>
</dbReference>
<evidence type="ECO:0000259" key="2">
    <source>
        <dbReference type="PROSITE" id="PS51736"/>
    </source>
</evidence>
<organism evidence="4 5">
    <name type="scientific">Anaerobacillus alkalidiazotrophicus</name>
    <dbReference type="NCBI Taxonomy" id="472963"/>
    <lineage>
        <taxon>Bacteria</taxon>
        <taxon>Bacillati</taxon>
        <taxon>Bacillota</taxon>
        <taxon>Bacilli</taxon>
        <taxon>Bacillales</taxon>
        <taxon>Bacillaceae</taxon>
        <taxon>Anaerobacillus</taxon>
    </lineage>
</organism>
<dbReference type="InterPro" id="IPR011109">
    <property type="entry name" value="DNA_bind_recombinase_dom"/>
</dbReference>
<dbReference type="Gene3D" id="3.90.1750.20">
    <property type="entry name" value="Putative Large Serine Recombinase, Chain B, Domain 2"/>
    <property type="match status" value="1"/>
</dbReference>
<dbReference type="AlphaFoldDB" id="A0A1S2LVZ5"/>
<dbReference type="EMBL" id="MLQS01000035">
    <property type="protein sequence ID" value="OIJ16506.1"/>
    <property type="molecule type" value="Genomic_DNA"/>
</dbReference>
<reference evidence="4 5" key="1">
    <citation type="submission" date="2016-10" db="EMBL/GenBank/DDBJ databases">
        <title>Draft genome sequences of four alkaliphilic bacteria belonging to the Anaerobacillus genus.</title>
        <authorList>
            <person name="Bassil N.M."/>
            <person name="Lloyd J.R."/>
        </authorList>
    </citation>
    <scope>NUCLEOTIDE SEQUENCE [LARGE SCALE GENOMIC DNA]</scope>
    <source>
        <strain evidence="4 5">DSM 22531</strain>
    </source>
</reference>
<keyword evidence="1" id="KW-0175">Coiled coil</keyword>
<dbReference type="RefSeq" id="WP_071391126.1">
    <property type="nucleotide sequence ID" value="NZ_MLQS01000035.1"/>
</dbReference>
<sequence>MRCAVYVRVSTDREEQKTSLDNQKSLFFNFIIQQGWDLYDFYVDVESGTTDKRASFKQLIEDAENKKFDCILAKELSRLARNGELSYKIRRVLNAHNIHLITLDGAINTLEDNTDKFGLYAWLYEEESQRISRRIKVALQQKARSGEFKGSNPPYGYRVENKKLYLRHDETCDAVKLIFQLYLNGVGIESIAKRLDEKGYPTPGQVAQKKNAGLYWQGSSVKLILKNPHYIGDLVQGRSTTKSVTDKGREIINQQNHIVVSHTHEPLIDREDFEAVQSMMKSRYVKRPKAKTHLFTNLIVCADCGTSLWYMQNRNGYVCGRYRKHGKHACTSHTIKEAALKAIIIEDLRKLTEVSINKGIFYEKIEKRIKRTEAEKGKKLAKMELQIEKLKNENRKFLKLLANEVISQEEYRDISVINQEKINQLGQEILQLKSNNDGVADKEQLQKFYSIAESILSFNDLNEEILHRLIERIEVKEGGELIIHYKFANPLNLVV</sequence>
<keyword evidence="5" id="KW-1185">Reference proteome</keyword>
<evidence type="ECO:0000256" key="1">
    <source>
        <dbReference type="SAM" id="Coils"/>
    </source>
</evidence>
<dbReference type="OrthoDB" id="9811097at2"/>
<gene>
    <name evidence="4" type="ORF">BKP45_21095</name>
</gene>
<proteinExistence type="predicted"/>
<dbReference type="SMART" id="SM00857">
    <property type="entry name" value="Resolvase"/>
    <property type="match status" value="1"/>
</dbReference>
<dbReference type="PROSITE" id="PS51736">
    <property type="entry name" value="RECOMBINASES_3"/>
    <property type="match status" value="1"/>
</dbReference>
<accession>A0A1S2LVZ5</accession>
<feature type="domain" description="Resolvase/invertase-type recombinase catalytic" evidence="2">
    <location>
        <begin position="2"/>
        <end position="146"/>
    </location>
</feature>
<protein>
    <submittedName>
        <fullName evidence="4">Recombinase family protein</fullName>
    </submittedName>
</protein>
<feature type="coiled-coil region" evidence="1">
    <location>
        <begin position="362"/>
        <end position="400"/>
    </location>
</feature>
<evidence type="ECO:0000313" key="4">
    <source>
        <dbReference type="EMBL" id="OIJ16506.1"/>
    </source>
</evidence>
<evidence type="ECO:0000313" key="5">
    <source>
        <dbReference type="Proteomes" id="UP000180057"/>
    </source>
</evidence>
<comment type="caution">
    <text evidence="4">The sequence shown here is derived from an EMBL/GenBank/DDBJ whole genome shotgun (WGS) entry which is preliminary data.</text>
</comment>
<evidence type="ECO:0000259" key="3">
    <source>
        <dbReference type="PROSITE" id="PS51737"/>
    </source>
</evidence>
<dbReference type="Pfam" id="PF13408">
    <property type="entry name" value="Zn_ribbon_recom"/>
    <property type="match status" value="1"/>
</dbReference>
<dbReference type="InterPro" id="IPR038109">
    <property type="entry name" value="DNA_bind_recomb_sf"/>
</dbReference>
<dbReference type="Pfam" id="PF00239">
    <property type="entry name" value="Resolvase"/>
    <property type="match status" value="1"/>
</dbReference>
<dbReference type="PROSITE" id="PS51737">
    <property type="entry name" value="RECOMBINASE_DNA_BIND"/>
    <property type="match status" value="1"/>
</dbReference>
<dbReference type="GO" id="GO:0000150">
    <property type="term" value="F:DNA strand exchange activity"/>
    <property type="evidence" value="ECO:0007669"/>
    <property type="project" value="InterPro"/>
</dbReference>
<dbReference type="PANTHER" id="PTHR30461:SF23">
    <property type="entry name" value="DNA RECOMBINASE-RELATED"/>
    <property type="match status" value="1"/>
</dbReference>
<dbReference type="Gene3D" id="3.40.50.1390">
    <property type="entry name" value="Resolvase, N-terminal catalytic domain"/>
    <property type="match status" value="1"/>
</dbReference>
<dbReference type="GO" id="GO:0003677">
    <property type="term" value="F:DNA binding"/>
    <property type="evidence" value="ECO:0007669"/>
    <property type="project" value="InterPro"/>
</dbReference>